<dbReference type="Gene3D" id="2.40.50.100">
    <property type="match status" value="1"/>
</dbReference>
<dbReference type="Gene3D" id="1.10.287.470">
    <property type="entry name" value="Helix hairpin bin"/>
    <property type="match status" value="1"/>
</dbReference>
<dbReference type="Gene3D" id="2.40.30.170">
    <property type="match status" value="1"/>
</dbReference>
<comment type="caution">
    <text evidence="9">The sequence shown here is derived from an EMBL/GenBank/DDBJ whole genome shotgun (WGS) entry which is preliminary data.</text>
</comment>
<dbReference type="InterPro" id="IPR058625">
    <property type="entry name" value="MdtA-like_BSH"/>
</dbReference>
<keyword evidence="3" id="KW-0813">Transport</keyword>
<dbReference type="PANTHER" id="PTHR30469">
    <property type="entry name" value="MULTIDRUG RESISTANCE PROTEIN MDTA"/>
    <property type="match status" value="1"/>
</dbReference>
<dbReference type="InterPro" id="IPR058627">
    <property type="entry name" value="MdtA-like_C"/>
</dbReference>
<evidence type="ECO:0000256" key="1">
    <source>
        <dbReference type="ARBA" id="ARBA00004196"/>
    </source>
</evidence>
<dbReference type="InterPro" id="IPR006143">
    <property type="entry name" value="RND_pump_MFP"/>
</dbReference>
<keyword evidence="4" id="KW-1133">Transmembrane helix</keyword>
<accession>A0A2S6NAN4</accession>
<feature type="domain" description="Multidrug resistance protein MdtA-like barrel-sandwich hybrid" evidence="6">
    <location>
        <begin position="99"/>
        <end position="232"/>
    </location>
</feature>
<dbReference type="InterPro" id="IPR058624">
    <property type="entry name" value="MdtA-like_HH"/>
</dbReference>
<gene>
    <name evidence="9" type="ORF">CCS01_17035</name>
</gene>
<feature type="domain" description="Multidrug resistance protein MdtA-like C-terminal permuted SH3" evidence="8">
    <location>
        <begin position="338"/>
        <end position="392"/>
    </location>
</feature>
<dbReference type="GO" id="GO:0015562">
    <property type="term" value="F:efflux transmembrane transporter activity"/>
    <property type="evidence" value="ECO:0007669"/>
    <property type="project" value="TreeGrafter"/>
</dbReference>
<sequence>MMPDDVKEAVRPDATVRAAAGRGGRTPRAIYVLIGLVVVLIGLVVAEGIFRRNSITANLARVTEAEAVPNVAVITPERGPAMRSLDLPGNLAAWYEAPIYGQVSGYVSHWYTDYGATVHKGEVLATIDTPYLDEQLGKAKANLAVAQARYALAVTTAERWKRLVGTQAVSQQQVDVYVADAVAQKAEVEAAQYNVRRFEAREGFKTLVAPFDGIVTARNTDVGAYVDAGGGTANGDDGGGQGRPLALFRVADVHRMRIFVAVPQEYAIHIKPGITATVSLGHGAGETFKADVVTTARAVTQASRTVVTELNAGNDNGSLWPGAYVTVHFSVPTDPGILVVPAQALLFRAEGLLAAVVGPDSRIHLRKVTAGLNFGVKVQITTGLNPADRLVANPSQGLQDGEVVRVVAAPPVLVPTPAARDGERQQ</sequence>
<evidence type="ECO:0000259" key="7">
    <source>
        <dbReference type="Pfam" id="PF25954"/>
    </source>
</evidence>
<feature type="transmembrane region" description="Helical" evidence="4">
    <location>
        <begin position="29"/>
        <end position="50"/>
    </location>
</feature>
<evidence type="ECO:0000259" key="5">
    <source>
        <dbReference type="Pfam" id="PF25876"/>
    </source>
</evidence>
<keyword evidence="4" id="KW-0472">Membrane</keyword>
<keyword evidence="10" id="KW-1185">Reference proteome</keyword>
<dbReference type="Pfam" id="PF25917">
    <property type="entry name" value="BSH_RND"/>
    <property type="match status" value="1"/>
</dbReference>
<evidence type="ECO:0000259" key="8">
    <source>
        <dbReference type="Pfam" id="PF25967"/>
    </source>
</evidence>
<reference evidence="9 10" key="1">
    <citation type="journal article" date="2018" name="Arch. Microbiol.">
        <title>New insights into the metabolic potential of the phototrophic purple bacterium Rhodopila globiformis DSM 161(T) from its draft genome sequence and evidence for a vanadium-dependent nitrogenase.</title>
        <authorList>
            <person name="Imhoff J.F."/>
            <person name="Rahn T."/>
            <person name="Kunzel S."/>
            <person name="Neulinger S.C."/>
        </authorList>
    </citation>
    <scope>NUCLEOTIDE SEQUENCE [LARGE SCALE GENOMIC DNA]</scope>
    <source>
        <strain evidence="9 10">DSM 161</strain>
    </source>
</reference>
<evidence type="ECO:0000313" key="10">
    <source>
        <dbReference type="Proteomes" id="UP000239724"/>
    </source>
</evidence>
<dbReference type="RefSeq" id="WP_104520023.1">
    <property type="nucleotide sequence ID" value="NZ_NHRY01000186.1"/>
</dbReference>
<comment type="similarity">
    <text evidence="2">Belongs to the membrane fusion protein (MFP) (TC 8.A.1) family.</text>
</comment>
<feature type="domain" description="CusB-like beta-barrel" evidence="7">
    <location>
        <begin position="260"/>
        <end position="330"/>
    </location>
</feature>
<evidence type="ECO:0000256" key="4">
    <source>
        <dbReference type="SAM" id="Phobius"/>
    </source>
</evidence>
<evidence type="ECO:0000256" key="2">
    <source>
        <dbReference type="ARBA" id="ARBA00009477"/>
    </source>
</evidence>
<protein>
    <submittedName>
        <fullName evidence="9">Uncharacterized protein</fullName>
    </submittedName>
</protein>
<evidence type="ECO:0000313" key="9">
    <source>
        <dbReference type="EMBL" id="PPQ31651.1"/>
    </source>
</evidence>
<comment type="subcellular location">
    <subcellularLocation>
        <location evidence="1">Cell envelope</location>
    </subcellularLocation>
</comment>
<dbReference type="PANTHER" id="PTHR30469:SF37">
    <property type="entry name" value="RAGD PROTEIN"/>
    <property type="match status" value="1"/>
</dbReference>
<dbReference type="SUPFAM" id="SSF111369">
    <property type="entry name" value="HlyD-like secretion proteins"/>
    <property type="match status" value="1"/>
</dbReference>
<organism evidence="9 10">
    <name type="scientific">Rhodopila globiformis</name>
    <name type="common">Rhodopseudomonas globiformis</name>
    <dbReference type="NCBI Taxonomy" id="1071"/>
    <lineage>
        <taxon>Bacteria</taxon>
        <taxon>Pseudomonadati</taxon>
        <taxon>Pseudomonadota</taxon>
        <taxon>Alphaproteobacteria</taxon>
        <taxon>Acetobacterales</taxon>
        <taxon>Acetobacteraceae</taxon>
        <taxon>Rhodopila</taxon>
    </lineage>
</organism>
<dbReference type="NCBIfam" id="TIGR01730">
    <property type="entry name" value="RND_mfp"/>
    <property type="match status" value="1"/>
</dbReference>
<dbReference type="AlphaFoldDB" id="A0A2S6NAN4"/>
<dbReference type="Gene3D" id="2.40.420.20">
    <property type="match status" value="1"/>
</dbReference>
<dbReference type="OrthoDB" id="9806939at2"/>
<evidence type="ECO:0000259" key="6">
    <source>
        <dbReference type="Pfam" id="PF25917"/>
    </source>
</evidence>
<dbReference type="Pfam" id="PF25876">
    <property type="entry name" value="HH_MFP_RND"/>
    <property type="match status" value="1"/>
</dbReference>
<evidence type="ECO:0000256" key="3">
    <source>
        <dbReference type="ARBA" id="ARBA00022448"/>
    </source>
</evidence>
<name>A0A2S6NAN4_RHOGL</name>
<dbReference type="EMBL" id="NHRY01000186">
    <property type="protein sequence ID" value="PPQ31651.1"/>
    <property type="molecule type" value="Genomic_DNA"/>
</dbReference>
<proteinExistence type="inferred from homology"/>
<feature type="domain" description="Multidrug resistance protein MdtA-like alpha-helical hairpin" evidence="5">
    <location>
        <begin position="136"/>
        <end position="192"/>
    </location>
</feature>
<dbReference type="Proteomes" id="UP000239724">
    <property type="component" value="Unassembled WGS sequence"/>
</dbReference>
<dbReference type="Pfam" id="PF25954">
    <property type="entry name" value="Beta-barrel_RND_2"/>
    <property type="match status" value="1"/>
</dbReference>
<dbReference type="GO" id="GO:1990281">
    <property type="term" value="C:efflux pump complex"/>
    <property type="evidence" value="ECO:0007669"/>
    <property type="project" value="TreeGrafter"/>
</dbReference>
<dbReference type="InterPro" id="IPR058792">
    <property type="entry name" value="Beta-barrel_RND_2"/>
</dbReference>
<dbReference type="Pfam" id="PF25967">
    <property type="entry name" value="RND-MFP_C"/>
    <property type="match status" value="1"/>
</dbReference>
<keyword evidence="4" id="KW-0812">Transmembrane</keyword>